<evidence type="ECO:0000313" key="1">
    <source>
        <dbReference type="EMBL" id="QPD03078.1"/>
    </source>
</evidence>
<dbReference type="PANTHER" id="PTHR39337:SF1">
    <property type="entry name" value="BLR5642 PROTEIN"/>
    <property type="match status" value="1"/>
</dbReference>
<dbReference type="Pfam" id="PF04343">
    <property type="entry name" value="DUF488"/>
    <property type="match status" value="1"/>
</dbReference>
<sequence length="298" mass="34556">MLFERQRLILTLLKALDGPIGHMDFQKLLFLYTKECEEKPSYEFVPYRFGGFSFTSYADKRRLIETGLLEEDEHQWQLTKEGRHEAMRRPVSPERVARFCREQAGLRGNALIAEIYRRYPYYATRSEIVEKVLPDAESRKRVAEASSNQSGPALLTIGYEGKCLEGYLNQLLQAGVTLLCDVRRNPLSRKYGFSKLTLSKACEGVGIRYEHLPELGIASDKRRHLETQKDYDALFAIYEREYLPAQNAALDRIRRWLVDGKQRVALTCFEELPQQCHRHCVAKVFEQHGDGRLQPVHL</sequence>
<organism evidence="1 2">
    <name type="scientific">Candidatus Nitrospira kreftii</name>
    <dbReference type="NCBI Taxonomy" id="2652173"/>
    <lineage>
        <taxon>Bacteria</taxon>
        <taxon>Pseudomonadati</taxon>
        <taxon>Nitrospirota</taxon>
        <taxon>Nitrospiria</taxon>
        <taxon>Nitrospirales</taxon>
        <taxon>Nitrospiraceae</taxon>
        <taxon>Nitrospira</taxon>
    </lineage>
</organism>
<reference evidence="1 2" key="1">
    <citation type="journal article" date="2020" name="ISME J.">
        <title>Enrichment and physiological characterization of a novel comammox Nitrospira indicates ammonium inhibition of complete nitrification.</title>
        <authorList>
            <person name="Sakoula D."/>
            <person name="Koch H."/>
            <person name="Frank J."/>
            <person name="Jetten M.S.M."/>
            <person name="van Kessel M.A.H.J."/>
            <person name="Lucker S."/>
        </authorList>
    </citation>
    <scope>NUCLEOTIDE SEQUENCE [LARGE SCALE GENOMIC DNA]</scope>
    <source>
        <strain evidence="1">Comreactor17</strain>
    </source>
</reference>
<evidence type="ECO:0008006" key="3">
    <source>
        <dbReference type="Google" id="ProtNLM"/>
    </source>
</evidence>
<protein>
    <recommendedName>
        <fullName evidence="3">DUF488 domain-containing protein</fullName>
    </recommendedName>
</protein>
<dbReference type="InterPro" id="IPR007438">
    <property type="entry name" value="DUF488"/>
</dbReference>
<dbReference type="AlphaFoldDB" id="A0A7S8IYB1"/>
<dbReference type="PANTHER" id="PTHR39337">
    <property type="entry name" value="BLR5642 PROTEIN"/>
    <property type="match status" value="1"/>
</dbReference>
<dbReference type="KEGG" id="nkf:Nkreftii_000852"/>
<evidence type="ECO:0000313" key="2">
    <source>
        <dbReference type="Proteomes" id="UP000593737"/>
    </source>
</evidence>
<gene>
    <name evidence="1" type="ORF">Nkreftii_000852</name>
</gene>
<dbReference type="EMBL" id="CP047423">
    <property type="protein sequence ID" value="QPD03078.1"/>
    <property type="molecule type" value="Genomic_DNA"/>
</dbReference>
<accession>A0A7S8IYB1</accession>
<dbReference type="Proteomes" id="UP000593737">
    <property type="component" value="Chromosome"/>
</dbReference>
<name>A0A7S8IYB1_9BACT</name>
<proteinExistence type="predicted"/>